<sequence>MDYYHRPEGVSLAELKTRQDELFRAHLDLALELGVPVMIHTRDGREPAERAHPDVLAILAEYAAAGRPLRGNIHCWSGTWEDAHKYLKLGFHLSFTGNLTYPPRAAEKKSGETLAAVAKRVPLERILVETDAPYLAPVPHRGKRNEPAYVELVARALAAIKGISYEEVAAQTTKNVKGLFGI</sequence>
<dbReference type="Proteomes" id="UP000177088">
    <property type="component" value="Unassembled WGS sequence"/>
</dbReference>
<reference evidence="2 3" key="1">
    <citation type="journal article" date="2016" name="Nat. Commun.">
        <title>Thousands of microbial genomes shed light on interconnected biogeochemical processes in an aquifer system.</title>
        <authorList>
            <person name="Anantharaman K."/>
            <person name="Brown C.T."/>
            <person name="Hug L.A."/>
            <person name="Sharon I."/>
            <person name="Castelle C.J."/>
            <person name="Probst A.J."/>
            <person name="Thomas B.C."/>
            <person name="Singh A."/>
            <person name="Wilkins M.J."/>
            <person name="Karaoz U."/>
            <person name="Brodie E.L."/>
            <person name="Williams K.H."/>
            <person name="Hubbard S.S."/>
            <person name="Banfield J.F."/>
        </authorList>
    </citation>
    <scope>NUCLEOTIDE SEQUENCE [LARGE SCALE GENOMIC DNA]</scope>
</reference>
<name>A0A1F7U8G8_9BACT</name>
<proteinExistence type="predicted"/>
<dbReference type="InterPro" id="IPR032466">
    <property type="entry name" value="Metal_Hydrolase"/>
</dbReference>
<dbReference type="GO" id="GO:0016788">
    <property type="term" value="F:hydrolase activity, acting on ester bonds"/>
    <property type="evidence" value="ECO:0007669"/>
    <property type="project" value="InterPro"/>
</dbReference>
<evidence type="ECO:0000256" key="1">
    <source>
        <dbReference type="ARBA" id="ARBA00022801"/>
    </source>
</evidence>
<dbReference type="AlphaFoldDB" id="A0A1F7U8G8"/>
<dbReference type="GO" id="GO:0005829">
    <property type="term" value="C:cytosol"/>
    <property type="evidence" value="ECO:0007669"/>
    <property type="project" value="TreeGrafter"/>
</dbReference>
<evidence type="ECO:0000313" key="2">
    <source>
        <dbReference type="EMBL" id="OGL74563.1"/>
    </source>
</evidence>
<dbReference type="InterPro" id="IPR001130">
    <property type="entry name" value="TatD-like"/>
</dbReference>
<accession>A0A1F7U8G8</accession>
<organism evidence="2 3">
    <name type="scientific">Candidatus Uhrbacteria bacterium RIFCSPHIGHO2_02_FULL_60_10</name>
    <dbReference type="NCBI Taxonomy" id="1802392"/>
    <lineage>
        <taxon>Bacteria</taxon>
        <taxon>Candidatus Uhriibacteriota</taxon>
    </lineage>
</organism>
<comment type="caution">
    <text evidence="2">The sequence shown here is derived from an EMBL/GenBank/DDBJ whole genome shotgun (WGS) entry which is preliminary data.</text>
</comment>
<dbReference type="PANTHER" id="PTHR46124:SF2">
    <property type="entry name" value="D-AMINOACYL-TRNA DEACYLASE"/>
    <property type="match status" value="1"/>
</dbReference>
<gene>
    <name evidence="2" type="ORF">A3C96_04110</name>
</gene>
<dbReference type="PANTHER" id="PTHR46124">
    <property type="entry name" value="D-AMINOACYL-TRNA DEACYLASE"/>
    <property type="match status" value="1"/>
</dbReference>
<dbReference type="InterPro" id="IPR018228">
    <property type="entry name" value="DNase_TatD-rel_CS"/>
</dbReference>
<evidence type="ECO:0000313" key="3">
    <source>
        <dbReference type="Proteomes" id="UP000177088"/>
    </source>
</evidence>
<dbReference type="EMBL" id="MGEA01000015">
    <property type="protein sequence ID" value="OGL74563.1"/>
    <property type="molecule type" value="Genomic_DNA"/>
</dbReference>
<dbReference type="SUPFAM" id="SSF51556">
    <property type="entry name" value="Metallo-dependent hydrolases"/>
    <property type="match status" value="1"/>
</dbReference>
<evidence type="ECO:0008006" key="4">
    <source>
        <dbReference type="Google" id="ProtNLM"/>
    </source>
</evidence>
<dbReference type="CDD" id="cd01310">
    <property type="entry name" value="TatD_DNAse"/>
    <property type="match status" value="1"/>
</dbReference>
<dbReference type="Gene3D" id="3.20.20.140">
    <property type="entry name" value="Metal-dependent hydrolases"/>
    <property type="match status" value="1"/>
</dbReference>
<keyword evidence="1" id="KW-0378">Hydrolase</keyword>
<protein>
    <recommendedName>
        <fullName evidence="4">Hydrolase TatD</fullName>
    </recommendedName>
</protein>
<dbReference type="PROSITE" id="PS01091">
    <property type="entry name" value="TATD_3"/>
    <property type="match status" value="1"/>
</dbReference>
<dbReference type="Pfam" id="PF01026">
    <property type="entry name" value="TatD_DNase"/>
    <property type="match status" value="1"/>
</dbReference>